<gene>
    <name evidence="2" type="primary">yqfD</name>
    <name evidence="2" type="ORF">ACFSJH_10345</name>
</gene>
<comment type="caution">
    <text evidence="2">The sequence shown here is derived from an EMBL/GenBank/DDBJ whole genome shotgun (WGS) entry which is preliminary data.</text>
</comment>
<keyword evidence="1" id="KW-0812">Transmembrane</keyword>
<dbReference type="NCBIfam" id="TIGR02876">
    <property type="entry name" value="spore_yqfD"/>
    <property type="match status" value="1"/>
</dbReference>
<keyword evidence="1" id="KW-0472">Membrane</keyword>
<dbReference type="Proteomes" id="UP001597362">
    <property type="component" value="Unassembled WGS sequence"/>
</dbReference>
<dbReference type="Pfam" id="PF06898">
    <property type="entry name" value="YqfD"/>
    <property type="match status" value="1"/>
</dbReference>
<dbReference type="InterPro" id="IPR010690">
    <property type="entry name" value="YqfD"/>
</dbReference>
<protein>
    <submittedName>
        <fullName evidence="2">Sporulation protein YqfD</fullName>
    </submittedName>
</protein>
<dbReference type="RefSeq" id="WP_377771962.1">
    <property type="nucleotide sequence ID" value="NZ_JBHUHO010000029.1"/>
</dbReference>
<accession>A0ABW4YKB4</accession>
<evidence type="ECO:0000313" key="3">
    <source>
        <dbReference type="Proteomes" id="UP001597362"/>
    </source>
</evidence>
<evidence type="ECO:0000313" key="2">
    <source>
        <dbReference type="EMBL" id="MFD2116123.1"/>
    </source>
</evidence>
<evidence type="ECO:0000256" key="1">
    <source>
        <dbReference type="SAM" id="Phobius"/>
    </source>
</evidence>
<keyword evidence="3" id="KW-1185">Reference proteome</keyword>
<organism evidence="2 3">
    <name type="scientific">Paenibacillus yanchengensis</name>
    <dbReference type="NCBI Taxonomy" id="2035833"/>
    <lineage>
        <taxon>Bacteria</taxon>
        <taxon>Bacillati</taxon>
        <taxon>Bacillota</taxon>
        <taxon>Bacilli</taxon>
        <taxon>Bacillales</taxon>
        <taxon>Paenibacillaceae</taxon>
        <taxon>Paenibacillus</taxon>
    </lineage>
</organism>
<reference evidence="3" key="1">
    <citation type="journal article" date="2019" name="Int. J. Syst. Evol. Microbiol.">
        <title>The Global Catalogue of Microorganisms (GCM) 10K type strain sequencing project: providing services to taxonomists for standard genome sequencing and annotation.</title>
        <authorList>
            <consortium name="The Broad Institute Genomics Platform"/>
            <consortium name="The Broad Institute Genome Sequencing Center for Infectious Disease"/>
            <person name="Wu L."/>
            <person name="Ma J."/>
        </authorList>
    </citation>
    <scope>NUCLEOTIDE SEQUENCE [LARGE SCALE GENOMIC DNA]</scope>
    <source>
        <strain evidence="3">GH52</strain>
    </source>
</reference>
<proteinExistence type="predicted"/>
<dbReference type="EMBL" id="JBHUHO010000029">
    <property type="protein sequence ID" value="MFD2116123.1"/>
    <property type="molecule type" value="Genomic_DNA"/>
</dbReference>
<name>A0ABW4YKB4_9BACL</name>
<sequence>MMKWMNPSWFRGKVTIKVTGQAPELFINEALKEAIHLEEIRWSTDGQLVCELSIAEFFRIKPILRRTGCRMTIHKKEGFPFFMVRARRRIGFAIGLALFFIILFVLSSLIWSIEIVGNERLTESEIAEAAKAEGIKLFQWSYKLDDMKNISGRMTSRLAGTNFVGVEKKGTKITIQVVEQTIPKDRTLQSPRHLVAKADAVVTQIVAETGKATVSKHSRVKKGQMLISGLIGAEDNKKAVVASGVVRGKVWYEYNLTVPLIHKMKVYTGEQQTSWFLTFGSRLLKVSGFGQTPYDTHEIINDEERIAWRNWTVPIGRMKQTMLKTATLERKLSLDEAKSVAILQAKANILEKAGIDAIIEDEIVLHEKTDNGKVYMKVLFDVDQSIVDELPLVYMQGD</sequence>
<dbReference type="PIRSF" id="PIRSF029895">
    <property type="entry name" value="SpoIV"/>
    <property type="match status" value="1"/>
</dbReference>
<feature type="transmembrane region" description="Helical" evidence="1">
    <location>
        <begin position="90"/>
        <end position="111"/>
    </location>
</feature>
<keyword evidence="1" id="KW-1133">Transmembrane helix</keyword>